<gene>
    <name evidence="2" type="ORF">DY000_02040944</name>
</gene>
<comment type="caution">
    <text evidence="2">The sequence shown here is derived from an EMBL/GenBank/DDBJ whole genome shotgun (WGS) entry which is preliminary data.</text>
</comment>
<dbReference type="EMBL" id="QGKV02001507">
    <property type="protein sequence ID" value="KAF3533895.1"/>
    <property type="molecule type" value="Genomic_DNA"/>
</dbReference>
<accession>A0ABQ7BP24</accession>
<name>A0ABQ7BP24_BRACR</name>
<proteinExistence type="predicted"/>
<feature type="region of interest" description="Disordered" evidence="1">
    <location>
        <begin position="118"/>
        <end position="139"/>
    </location>
</feature>
<reference evidence="2 3" key="1">
    <citation type="journal article" date="2020" name="BMC Genomics">
        <title>Intraspecific diversification of the crop wild relative Brassica cretica Lam. using demographic model selection.</title>
        <authorList>
            <person name="Kioukis A."/>
            <person name="Michalopoulou V.A."/>
            <person name="Briers L."/>
            <person name="Pirintsos S."/>
            <person name="Studholme D.J."/>
            <person name="Pavlidis P."/>
            <person name="Sarris P.F."/>
        </authorList>
    </citation>
    <scope>NUCLEOTIDE SEQUENCE [LARGE SCALE GENOMIC DNA]</scope>
    <source>
        <strain evidence="3">cv. PFS-1207/04</strain>
    </source>
</reference>
<sequence>MMNQALDASNKEARMAQFRAETDDKEIARLRDELECSRRREEELTLGDFCRAFRRGKREIAEVMKNRRAQFSCDFREFKKSYQALGDYRECRGKRQRFRPSSDRGEVWKQWEPIPVSPDTVEAETGAPDEMSEVNQPPVPLNVNDFSMGGIDDRCREKDSSCHLAPCPFVNRPVRCSSELFEKFPMVRPRSNYGFRGCDDYFDLRFPYRFRSDSVPLKELNIYKQTDRLSLSRFGQALTRRLNVLTKFPRSALALLEQS</sequence>
<organism evidence="2 3">
    <name type="scientific">Brassica cretica</name>
    <name type="common">Mustard</name>
    <dbReference type="NCBI Taxonomy" id="69181"/>
    <lineage>
        <taxon>Eukaryota</taxon>
        <taxon>Viridiplantae</taxon>
        <taxon>Streptophyta</taxon>
        <taxon>Embryophyta</taxon>
        <taxon>Tracheophyta</taxon>
        <taxon>Spermatophyta</taxon>
        <taxon>Magnoliopsida</taxon>
        <taxon>eudicotyledons</taxon>
        <taxon>Gunneridae</taxon>
        <taxon>Pentapetalae</taxon>
        <taxon>rosids</taxon>
        <taxon>malvids</taxon>
        <taxon>Brassicales</taxon>
        <taxon>Brassicaceae</taxon>
        <taxon>Brassiceae</taxon>
        <taxon>Brassica</taxon>
    </lineage>
</organism>
<keyword evidence="3" id="KW-1185">Reference proteome</keyword>
<evidence type="ECO:0000313" key="2">
    <source>
        <dbReference type="EMBL" id="KAF3533895.1"/>
    </source>
</evidence>
<evidence type="ECO:0000313" key="3">
    <source>
        <dbReference type="Proteomes" id="UP000266723"/>
    </source>
</evidence>
<dbReference type="Proteomes" id="UP000266723">
    <property type="component" value="Unassembled WGS sequence"/>
</dbReference>
<protein>
    <submittedName>
        <fullName evidence="2">Uncharacterized protein</fullName>
    </submittedName>
</protein>
<evidence type="ECO:0000256" key="1">
    <source>
        <dbReference type="SAM" id="MobiDB-lite"/>
    </source>
</evidence>